<reference evidence="3" key="1">
    <citation type="submission" date="2017-01" db="EMBL/GenBank/DDBJ databases">
        <authorList>
            <person name="Wang Y."/>
            <person name="White M."/>
            <person name="Kvist S."/>
            <person name="Moncalvo J.-M."/>
        </authorList>
    </citation>
    <scope>NUCLEOTIDE SEQUENCE [LARGE SCALE GENOMIC DNA]</scope>
    <source>
        <strain evidence="3">COL-18-3</strain>
    </source>
</reference>
<dbReference type="Proteomes" id="UP000188320">
    <property type="component" value="Unassembled WGS sequence"/>
</dbReference>
<feature type="region of interest" description="Disordered" evidence="1">
    <location>
        <begin position="1"/>
        <end position="40"/>
    </location>
</feature>
<comment type="caution">
    <text evidence="2">The sequence shown here is derived from an EMBL/GenBank/DDBJ whole genome shotgun (WGS) entry which is preliminary data.</text>
</comment>
<name>A0A1R1PDJ5_ZANCU</name>
<feature type="compositionally biased region" description="Basic residues" evidence="1">
    <location>
        <begin position="174"/>
        <end position="185"/>
    </location>
</feature>
<feature type="compositionally biased region" description="Basic and acidic residues" evidence="1">
    <location>
        <begin position="146"/>
        <end position="167"/>
    </location>
</feature>
<sequence length="185" mass="20406">MAKTSHAGRHATPQSVNVSNNLGKKRKLDEGERPFDYTTPHYNTVTDNNVMGGCNIPTLDTNVNAPALPEWVKKENEKLDSTGIGAWVAVVSENKQVETTAEDITTKRSSSSERSIANKKNAHPLPSDVSKDQSTKLPHFKLTQKVIKDNGTKMDRLPLKSDTKEAEGLSLPVFKKKKKPSNIRS</sequence>
<evidence type="ECO:0000313" key="2">
    <source>
        <dbReference type="EMBL" id="OMH79036.1"/>
    </source>
</evidence>
<feature type="compositionally biased region" description="Polar residues" evidence="1">
    <location>
        <begin position="98"/>
        <end position="115"/>
    </location>
</feature>
<dbReference type="AlphaFoldDB" id="A0A1R1PDJ5"/>
<proteinExistence type="predicted"/>
<feature type="compositionally biased region" description="Polar residues" evidence="1">
    <location>
        <begin position="12"/>
        <end position="22"/>
    </location>
</feature>
<feature type="region of interest" description="Disordered" evidence="1">
    <location>
        <begin position="98"/>
        <end position="185"/>
    </location>
</feature>
<dbReference type="EMBL" id="LSSK01001691">
    <property type="protein sequence ID" value="OMH79036.1"/>
    <property type="molecule type" value="Genomic_DNA"/>
</dbReference>
<accession>A0A1R1PDJ5</accession>
<evidence type="ECO:0000256" key="1">
    <source>
        <dbReference type="SAM" id="MobiDB-lite"/>
    </source>
</evidence>
<organism evidence="2 3">
    <name type="scientific">Zancudomyces culisetae</name>
    <name type="common">Gut fungus</name>
    <name type="synonym">Smittium culisetae</name>
    <dbReference type="NCBI Taxonomy" id="1213189"/>
    <lineage>
        <taxon>Eukaryota</taxon>
        <taxon>Fungi</taxon>
        <taxon>Fungi incertae sedis</taxon>
        <taxon>Zoopagomycota</taxon>
        <taxon>Kickxellomycotina</taxon>
        <taxon>Harpellomycetes</taxon>
        <taxon>Harpellales</taxon>
        <taxon>Legeriomycetaceae</taxon>
        <taxon>Zancudomyces</taxon>
    </lineage>
</organism>
<gene>
    <name evidence="2" type="ORF">AX774_g7562</name>
</gene>
<evidence type="ECO:0000313" key="3">
    <source>
        <dbReference type="Proteomes" id="UP000188320"/>
    </source>
</evidence>
<protein>
    <submittedName>
        <fullName evidence="2">Uncharacterized protein</fullName>
    </submittedName>
</protein>
<keyword evidence="3" id="KW-1185">Reference proteome</keyword>